<feature type="repeat" description="ANK" evidence="3">
    <location>
        <begin position="118"/>
        <end position="138"/>
    </location>
</feature>
<dbReference type="AlphaFoldDB" id="A0A5A8EIL8"/>
<feature type="repeat" description="ANK" evidence="3">
    <location>
        <begin position="50"/>
        <end position="82"/>
    </location>
</feature>
<dbReference type="InterPro" id="IPR002110">
    <property type="entry name" value="Ankyrin_rpt"/>
</dbReference>
<dbReference type="SMART" id="SM00248">
    <property type="entry name" value="ANK"/>
    <property type="match status" value="2"/>
</dbReference>
<evidence type="ECO:0000256" key="3">
    <source>
        <dbReference type="PROSITE-ProRule" id="PRU00023"/>
    </source>
</evidence>
<evidence type="ECO:0000256" key="2">
    <source>
        <dbReference type="ARBA" id="ARBA00023043"/>
    </source>
</evidence>
<dbReference type="Pfam" id="PF00023">
    <property type="entry name" value="Ank"/>
    <property type="match status" value="1"/>
</dbReference>
<evidence type="ECO:0000313" key="4">
    <source>
        <dbReference type="EMBL" id="KAA0177048.1"/>
    </source>
</evidence>
<dbReference type="EMBL" id="VLTO01000005">
    <property type="protein sequence ID" value="KAA0177048.1"/>
    <property type="molecule type" value="Genomic_DNA"/>
</dbReference>
<dbReference type="Gene3D" id="1.25.40.20">
    <property type="entry name" value="Ankyrin repeat-containing domain"/>
    <property type="match status" value="1"/>
</dbReference>
<gene>
    <name evidence="4" type="ORF">FNF27_01378</name>
</gene>
<organism evidence="4 5">
    <name type="scientific">Cafeteria roenbergensis</name>
    <name type="common">Marine flagellate</name>
    <dbReference type="NCBI Taxonomy" id="33653"/>
    <lineage>
        <taxon>Eukaryota</taxon>
        <taxon>Sar</taxon>
        <taxon>Stramenopiles</taxon>
        <taxon>Bigyra</taxon>
        <taxon>Opalozoa</taxon>
        <taxon>Bicosoecida</taxon>
        <taxon>Cafeteriaceae</taxon>
        <taxon>Cafeteria</taxon>
    </lineage>
</organism>
<dbReference type="OrthoDB" id="75812at2759"/>
<dbReference type="PANTHER" id="PTHR24201">
    <property type="entry name" value="ANK_REP_REGION DOMAIN-CONTAINING PROTEIN"/>
    <property type="match status" value="1"/>
</dbReference>
<evidence type="ECO:0000313" key="5">
    <source>
        <dbReference type="Proteomes" id="UP000322899"/>
    </source>
</evidence>
<feature type="repeat" description="ANK" evidence="3">
    <location>
        <begin position="82"/>
        <end position="114"/>
    </location>
</feature>
<sequence>MAAETETMHEYSHLAENRGNLFTAAAEGDTARVREILEQRLVVPDKPNEYGFTALHNAARAGHAGVVRLLLSYQANPSANQCGATALVRAAFAGHAEVCSLLLDAGADPDIADVSFADGRTALHKAAAEGHADVCAFR</sequence>
<dbReference type="PROSITE" id="PS50088">
    <property type="entry name" value="ANK_REPEAT"/>
    <property type="match status" value="3"/>
</dbReference>
<reference evidence="4 5" key="1">
    <citation type="submission" date="2019-07" db="EMBL/GenBank/DDBJ databases">
        <title>Genomes of Cafeteria roenbergensis.</title>
        <authorList>
            <person name="Fischer M.G."/>
            <person name="Hackl T."/>
            <person name="Roman M."/>
        </authorList>
    </citation>
    <scope>NUCLEOTIDE SEQUENCE [LARGE SCALE GENOMIC DNA]</scope>
    <source>
        <strain evidence="4 5">E4-10P</strain>
    </source>
</reference>
<proteinExistence type="predicted"/>
<dbReference type="InterPro" id="IPR036770">
    <property type="entry name" value="Ankyrin_rpt-contain_sf"/>
</dbReference>
<dbReference type="PRINTS" id="PR01415">
    <property type="entry name" value="ANKYRIN"/>
</dbReference>
<dbReference type="Pfam" id="PF12796">
    <property type="entry name" value="Ank_2"/>
    <property type="match status" value="1"/>
</dbReference>
<name>A0A5A8EIL8_CAFRO</name>
<keyword evidence="1" id="KW-0677">Repeat</keyword>
<protein>
    <submittedName>
        <fullName evidence="4">Uncharacterized protein</fullName>
    </submittedName>
</protein>
<keyword evidence="2 3" id="KW-0040">ANK repeat</keyword>
<dbReference type="PROSITE" id="PS50297">
    <property type="entry name" value="ANK_REP_REGION"/>
    <property type="match status" value="2"/>
</dbReference>
<dbReference type="SUPFAM" id="SSF48403">
    <property type="entry name" value="Ankyrin repeat"/>
    <property type="match status" value="1"/>
</dbReference>
<accession>A0A5A8EIL8</accession>
<dbReference type="PANTHER" id="PTHR24201:SF14">
    <property type="entry name" value="CYCLIN-DEPENDENT KINASE 4 INHIBITOR C-LIKE"/>
    <property type="match status" value="1"/>
</dbReference>
<dbReference type="InterPro" id="IPR050776">
    <property type="entry name" value="Ank_Repeat/CDKN_Inhibitor"/>
</dbReference>
<dbReference type="Proteomes" id="UP000322899">
    <property type="component" value="Unassembled WGS sequence"/>
</dbReference>
<evidence type="ECO:0000256" key="1">
    <source>
        <dbReference type="ARBA" id="ARBA00022737"/>
    </source>
</evidence>
<comment type="caution">
    <text evidence="4">The sequence shown here is derived from an EMBL/GenBank/DDBJ whole genome shotgun (WGS) entry which is preliminary data.</text>
</comment>
<dbReference type="GO" id="GO:0005634">
    <property type="term" value="C:nucleus"/>
    <property type="evidence" value="ECO:0007669"/>
    <property type="project" value="TreeGrafter"/>
</dbReference>